<protein>
    <recommendedName>
        <fullName evidence="4">DUF1499 domain-containing protein</fullName>
    </recommendedName>
</protein>
<dbReference type="InterPro" id="IPR010865">
    <property type="entry name" value="DUF1499"/>
</dbReference>
<dbReference type="EMBL" id="CP045350">
    <property type="protein sequence ID" value="QFT27148.1"/>
    <property type="molecule type" value="Genomic_DNA"/>
</dbReference>
<feature type="chain" id="PRO_5024800677" description="DUF1499 domain-containing protein" evidence="1">
    <location>
        <begin position="21"/>
        <end position="142"/>
    </location>
</feature>
<evidence type="ECO:0000313" key="2">
    <source>
        <dbReference type="EMBL" id="QFT27148.1"/>
    </source>
</evidence>
<feature type="signal peptide" evidence="1">
    <location>
        <begin position="1"/>
        <end position="20"/>
    </location>
</feature>
<evidence type="ECO:0008006" key="4">
    <source>
        <dbReference type="Google" id="ProtNLM"/>
    </source>
</evidence>
<dbReference type="AlphaFoldDB" id="A0A5P9CLH9"/>
<dbReference type="Pfam" id="PF07386">
    <property type="entry name" value="DUF1499"/>
    <property type="match status" value="1"/>
</dbReference>
<dbReference type="OrthoDB" id="9793534at2"/>
<gene>
    <name evidence="2" type="ORF">FIV01_11970</name>
</gene>
<accession>A0A5P9CLH9</accession>
<dbReference type="RefSeq" id="WP_152431183.1">
    <property type="nucleotide sequence ID" value="NZ_CBCSDK010000001.1"/>
</dbReference>
<dbReference type="PANTHER" id="PTHR34801:SF6">
    <property type="entry name" value="SLL1620 PROTEIN"/>
    <property type="match status" value="1"/>
</dbReference>
<dbReference type="Proteomes" id="UP000326936">
    <property type="component" value="Chromosome"/>
</dbReference>
<dbReference type="KEGG" id="vaq:FIV01_11970"/>
<keyword evidence="1" id="KW-0732">Signal</keyword>
<dbReference type="PIRSF" id="PIRSF026426">
    <property type="entry name" value="DUF1499"/>
    <property type="match status" value="1"/>
</dbReference>
<reference evidence="2 3" key="1">
    <citation type="submission" date="2019-10" db="EMBL/GenBank/DDBJ databases">
        <title>Complete genome sequence of Vibrio sp. strain THAF100, isolated from non-filtered water from the water column of tank 6 of a marine aquarium containing stony-coral fragments. Water maintained at 26 degree C.</title>
        <authorList>
            <person name="Ruckert C."/>
            <person name="Franco A."/>
            <person name="Kalinowski J."/>
            <person name="Glaeser S."/>
        </authorList>
    </citation>
    <scope>NUCLEOTIDE SEQUENCE [LARGE SCALE GENOMIC DNA]</scope>
    <source>
        <strain evidence="2 3">THAF100</strain>
    </source>
</reference>
<dbReference type="PANTHER" id="PTHR34801">
    <property type="entry name" value="EXPRESSED PROTEIN"/>
    <property type="match status" value="1"/>
</dbReference>
<evidence type="ECO:0000256" key="1">
    <source>
        <dbReference type="SAM" id="SignalP"/>
    </source>
</evidence>
<sequence length="142" mass="16038" precursor="true">MIRAAFLTLSLLMISACSQGVQTMTDRTLLPCGDKPNCVSTQDSRGEHNIEPFILTEQANINAIERAALELPGAKLAEKRDDYLRIECTSKIMRFVDDLELRIDGNVLLVRSESRIGYSDFGVNRKRAEQLRKQLQAEKLIQ</sequence>
<dbReference type="PROSITE" id="PS51257">
    <property type="entry name" value="PROKAR_LIPOPROTEIN"/>
    <property type="match status" value="1"/>
</dbReference>
<organism evidence="2 3">
    <name type="scientific">Vibrio aquimaris</name>
    <dbReference type="NCBI Taxonomy" id="2587862"/>
    <lineage>
        <taxon>Bacteria</taxon>
        <taxon>Pseudomonadati</taxon>
        <taxon>Pseudomonadota</taxon>
        <taxon>Gammaproteobacteria</taxon>
        <taxon>Vibrionales</taxon>
        <taxon>Vibrionaceae</taxon>
        <taxon>Vibrio</taxon>
    </lineage>
</organism>
<keyword evidence="3" id="KW-1185">Reference proteome</keyword>
<evidence type="ECO:0000313" key="3">
    <source>
        <dbReference type="Proteomes" id="UP000326936"/>
    </source>
</evidence>
<name>A0A5P9CLH9_9VIBR</name>
<proteinExistence type="predicted"/>